<evidence type="ECO:0000256" key="1">
    <source>
        <dbReference type="ARBA" id="ARBA00001713"/>
    </source>
</evidence>
<dbReference type="Proteomes" id="UP000002648">
    <property type="component" value="Unassembled WGS sequence"/>
</dbReference>
<accession>A0A9P2RZI1</accession>
<dbReference type="EMBL" id="AIMD01000035">
    <property type="protein sequence ID" value="EJF94200.1"/>
    <property type="molecule type" value="Genomic_DNA"/>
</dbReference>
<dbReference type="FunFam" id="3.40.50.1360:FF:000001">
    <property type="entry name" value="Ribose-5-phosphate isomerase A"/>
    <property type="match status" value="1"/>
</dbReference>
<dbReference type="NCBIfam" id="NF001924">
    <property type="entry name" value="PRK00702.1"/>
    <property type="match status" value="1"/>
</dbReference>
<gene>
    <name evidence="3" type="primary">rpiA</name>
    <name evidence="4" type="ORF">ME9_01121</name>
</gene>
<keyword evidence="2 3" id="KW-0413">Isomerase</keyword>
<dbReference type="Gene3D" id="3.30.70.260">
    <property type="match status" value="1"/>
</dbReference>
<dbReference type="GO" id="GO:0004751">
    <property type="term" value="F:ribose-5-phosphate isomerase activity"/>
    <property type="evidence" value="ECO:0007669"/>
    <property type="project" value="UniProtKB-UniRule"/>
</dbReference>
<feature type="active site" description="Proton acceptor" evidence="3">
    <location>
        <position position="105"/>
    </location>
</feature>
<dbReference type="EC" id="5.3.1.6" evidence="3"/>
<dbReference type="InterPro" id="IPR037171">
    <property type="entry name" value="NagB/RpiA_transferase-like"/>
</dbReference>
<comment type="similarity">
    <text evidence="3">Belongs to the ribose 5-phosphate isomerase family.</text>
</comment>
<dbReference type="GO" id="GO:0009052">
    <property type="term" value="P:pentose-phosphate shunt, non-oxidative branch"/>
    <property type="evidence" value="ECO:0007669"/>
    <property type="project" value="UniProtKB-UniRule"/>
</dbReference>
<evidence type="ECO:0000256" key="3">
    <source>
        <dbReference type="HAMAP-Rule" id="MF_00170"/>
    </source>
</evidence>
<dbReference type="RefSeq" id="WP_004860087.1">
    <property type="nucleotide sequence ID" value="NZ_JH725052.1"/>
</dbReference>
<dbReference type="CDD" id="cd01398">
    <property type="entry name" value="RPI_A"/>
    <property type="match status" value="1"/>
</dbReference>
<dbReference type="InterPro" id="IPR004788">
    <property type="entry name" value="Ribose5P_isomerase_type_A"/>
</dbReference>
<dbReference type="PANTHER" id="PTHR11934:SF0">
    <property type="entry name" value="RIBOSE-5-PHOSPHATE ISOMERASE"/>
    <property type="match status" value="1"/>
</dbReference>
<feature type="binding site" evidence="3">
    <location>
        <position position="123"/>
    </location>
    <ligand>
        <name>substrate</name>
    </ligand>
</feature>
<protein>
    <recommendedName>
        <fullName evidence="3">Ribose-5-phosphate isomerase A</fullName>
        <ecNumber evidence="3">5.3.1.6</ecNumber>
    </recommendedName>
    <alternativeName>
        <fullName evidence="3">Phosphoriboisomerase A</fullName>
        <shortName evidence="3">PRI</shortName>
    </alternativeName>
</protein>
<dbReference type="NCBIfam" id="TIGR00021">
    <property type="entry name" value="rpiA"/>
    <property type="match status" value="1"/>
</dbReference>
<keyword evidence="5" id="KW-1185">Reference proteome</keyword>
<comment type="catalytic activity">
    <reaction evidence="1 3">
        <text>aldehydo-D-ribose 5-phosphate = D-ribulose 5-phosphate</text>
        <dbReference type="Rhea" id="RHEA:14657"/>
        <dbReference type="ChEBI" id="CHEBI:58121"/>
        <dbReference type="ChEBI" id="CHEBI:58273"/>
        <dbReference type="EC" id="5.3.1.6"/>
    </reaction>
</comment>
<dbReference type="AlphaFoldDB" id="A0A9P2RZI1"/>
<evidence type="ECO:0000313" key="5">
    <source>
        <dbReference type="Proteomes" id="UP000002648"/>
    </source>
</evidence>
<dbReference type="SUPFAM" id="SSF75445">
    <property type="entry name" value="D-ribose-5-phosphate isomerase (RpiA), lid domain"/>
    <property type="match status" value="1"/>
</dbReference>
<evidence type="ECO:0000256" key="2">
    <source>
        <dbReference type="ARBA" id="ARBA00023235"/>
    </source>
</evidence>
<dbReference type="InterPro" id="IPR020672">
    <property type="entry name" value="Ribose5P_isomerase_typA_subgr"/>
</dbReference>
<dbReference type="SUPFAM" id="SSF100950">
    <property type="entry name" value="NagB/RpiA/CoA transferase-like"/>
    <property type="match status" value="1"/>
</dbReference>
<feature type="binding site" evidence="3">
    <location>
        <begin position="28"/>
        <end position="31"/>
    </location>
    <ligand>
        <name>substrate</name>
    </ligand>
</feature>
<organism evidence="4 5">
    <name type="scientific">Bartonella taylorii 8TBB</name>
    <dbReference type="NCBI Taxonomy" id="1094560"/>
    <lineage>
        <taxon>Bacteria</taxon>
        <taxon>Pseudomonadati</taxon>
        <taxon>Pseudomonadota</taxon>
        <taxon>Alphaproteobacteria</taxon>
        <taxon>Hyphomicrobiales</taxon>
        <taxon>Bartonellaceae</taxon>
        <taxon>Bartonella</taxon>
    </lineage>
</organism>
<name>A0A9P2RZI1_BARTA</name>
<dbReference type="OrthoDB" id="5870696at2"/>
<dbReference type="GO" id="GO:0005829">
    <property type="term" value="C:cytosol"/>
    <property type="evidence" value="ECO:0007669"/>
    <property type="project" value="TreeGrafter"/>
</dbReference>
<evidence type="ECO:0000313" key="4">
    <source>
        <dbReference type="EMBL" id="EJF94200.1"/>
    </source>
</evidence>
<feature type="binding site" evidence="3">
    <location>
        <begin position="83"/>
        <end position="86"/>
    </location>
    <ligand>
        <name>substrate</name>
    </ligand>
</feature>
<proteinExistence type="inferred from homology"/>
<dbReference type="Gene3D" id="3.40.50.1360">
    <property type="match status" value="1"/>
</dbReference>
<comment type="pathway">
    <text evidence="3">Carbohydrate degradation; pentose phosphate pathway; D-ribose 5-phosphate from D-ribulose 5-phosphate (non-oxidative stage): step 1/1.</text>
</comment>
<sequence length="246" mass="26485">MNVQQLKKMAAVKALEFVEDGMRLGIGTGSTVNEFIRLLGGRVGDGLRVTGVSTSLYSEQLCRKFGVPISTLEQIPELDLDIDGADEIGPEMTLIKGGGGALLHEKIVASASRAMLIIADETKMVKRLGAFALPIEVNPFGMHTTRRAIKKVADDLGLSGEIALRMNGETPFETDGGHFIFDASWGCILQPKLLSDALLAIPGVVEHGLFLGLASRAIIAMADGQIKVLEPFNFREDNLHEDMLAQ</sequence>
<dbReference type="HAMAP" id="MF_00170">
    <property type="entry name" value="Rib_5P_isom_A"/>
    <property type="match status" value="1"/>
</dbReference>
<comment type="function">
    <text evidence="3">Catalyzes the reversible conversion of ribose-5-phosphate to ribulose 5-phosphate.</text>
</comment>
<dbReference type="PANTHER" id="PTHR11934">
    <property type="entry name" value="RIBOSE-5-PHOSPHATE ISOMERASE"/>
    <property type="match status" value="1"/>
</dbReference>
<dbReference type="GO" id="GO:0006014">
    <property type="term" value="P:D-ribose metabolic process"/>
    <property type="evidence" value="ECO:0007669"/>
    <property type="project" value="TreeGrafter"/>
</dbReference>
<comment type="subunit">
    <text evidence="3">Homodimer.</text>
</comment>
<comment type="caution">
    <text evidence="4">The sequence shown here is derived from an EMBL/GenBank/DDBJ whole genome shotgun (WGS) entry which is preliminary data.</text>
</comment>
<feature type="binding site" evidence="3">
    <location>
        <begin position="96"/>
        <end position="99"/>
    </location>
    <ligand>
        <name>substrate</name>
    </ligand>
</feature>
<reference evidence="4 5" key="1">
    <citation type="submission" date="2012-03" db="EMBL/GenBank/DDBJ databases">
        <title>The Genome Sequence of Bartonella taylorii 8TBB.</title>
        <authorList>
            <consortium name="The Broad Institute Genome Sequencing Platform"/>
            <consortium name="The Broad Institute Genome Sequencing Center for Infectious Disease"/>
            <person name="Feldgarden M."/>
            <person name="Kirby J."/>
            <person name="Kosoy M."/>
            <person name="Birtles R."/>
            <person name="Probert W.S."/>
            <person name="Chiaraviglio L."/>
            <person name="Young S.K."/>
            <person name="Zeng Q."/>
            <person name="Gargeya S."/>
            <person name="Fitzgerald M."/>
            <person name="Haas B."/>
            <person name="Abouelleil A."/>
            <person name="Alvarado L."/>
            <person name="Arachchi H.M."/>
            <person name="Berlin A."/>
            <person name="Chapman S.B."/>
            <person name="Gearin G."/>
            <person name="Goldberg J."/>
            <person name="Griggs A."/>
            <person name="Gujja S."/>
            <person name="Hansen M."/>
            <person name="Heiman D."/>
            <person name="Howarth C."/>
            <person name="Larimer J."/>
            <person name="Lui A."/>
            <person name="MacDonald P.J.P."/>
            <person name="McCowen C."/>
            <person name="Montmayeur A."/>
            <person name="Murphy C."/>
            <person name="Neiman D."/>
            <person name="Pearson M."/>
            <person name="Priest M."/>
            <person name="Roberts A."/>
            <person name="Saif S."/>
            <person name="Shea T."/>
            <person name="Sisk P."/>
            <person name="Stolte C."/>
            <person name="Sykes S."/>
            <person name="Wortman J."/>
            <person name="Nusbaum C."/>
            <person name="Birren B."/>
        </authorList>
    </citation>
    <scope>NUCLEOTIDE SEQUENCE [LARGE SCALE GENOMIC DNA]</scope>
    <source>
        <strain evidence="4 5">8TBB</strain>
    </source>
</reference>
<dbReference type="Pfam" id="PF06026">
    <property type="entry name" value="Rib_5-P_isom_A"/>
    <property type="match status" value="1"/>
</dbReference>